<evidence type="ECO:0000313" key="1">
    <source>
        <dbReference type="EMBL" id="CAG8550867.1"/>
    </source>
</evidence>
<gene>
    <name evidence="1" type="ORF">DHETER_LOCUS5219</name>
</gene>
<accession>A0ACA9LWB8</accession>
<sequence length="114" mass="13257">MSLTIENVTFPNLLYNTTSSNQITNRIYYAMIQFIPDPYVYVKEEKEQRVSPWVDLQSGEPDTGEKSNTREYEIFSIEKQIDNLKKSVQFYEYTIDISLLNSIKADIIDNSSSP</sequence>
<keyword evidence="2" id="KW-1185">Reference proteome</keyword>
<proteinExistence type="predicted"/>
<comment type="caution">
    <text evidence="1">The sequence shown here is derived from an EMBL/GenBank/DDBJ whole genome shotgun (WGS) entry which is preliminary data.</text>
</comment>
<name>A0ACA9LWB8_9GLOM</name>
<dbReference type="Proteomes" id="UP000789702">
    <property type="component" value="Unassembled WGS sequence"/>
</dbReference>
<evidence type="ECO:0000313" key="2">
    <source>
        <dbReference type="Proteomes" id="UP000789702"/>
    </source>
</evidence>
<organism evidence="1 2">
    <name type="scientific">Dentiscutata heterogama</name>
    <dbReference type="NCBI Taxonomy" id="1316150"/>
    <lineage>
        <taxon>Eukaryota</taxon>
        <taxon>Fungi</taxon>
        <taxon>Fungi incertae sedis</taxon>
        <taxon>Mucoromycota</taxon>
        <taxon>Glomeromycotina</taxon>
        <taxon>Glomeromycetes</taxon>
        <taxon>Diversisporales</taxon>
        <taxon>Gigasporaceae</taxon>
        <taxon>Dentiscutata</taxon>
    </lineage>
</organism>
<protein>
    <submittedName>
        <fullName evidence="1">6090_t:CDS:1</fullName>
    </submittedName>
</protein>
<dbReference type="EMBL" id="CAJVPU010005665">
    <property type="protein sequence ID" value="CAG8550867.1"/>
    <property type="molecule type" value="Genomic_DNA"/>
</dbReference>
<reference evidence="1" key="1">
    <citation type="submission" date="2021-06" db="EMBL/GenBank/DDBJ databases">
        <authorList>
            <person name="Kallberg Y."/>
            <person name="Tangrot J."/>
            <person name="Rosling A."/>
        </authorList>
    </citation>
    <scope>NUCLEOTIDE SEQUENCE</scope>
    <source>
        <strain evidence="1">IL203A</strain>
    </source>
</reference>